<proteinExistence type="predicted"/>
<keyword evidence="3" id="KW-1185">Reference proteome</keyword>
<evidence type="ECO:0000313" key="3">
    <source>
        <dbReference type="Proteomes" id="UP001526143"/>
    </source>
</evidence>
<dbReference type="EMBL" id="JAOWRF010000084">
    <property type="protein sequence ID" value="MCV3212960.1"/>
    <property type="molecule type" value="Genomic_DNA"/>
</dbReference>
<sequence>MSKEAVINLYEAIFNSEELQQELHAITRPEEIIKLGARNGYSFTLEDIAQADASYPRENSKPLLSNDFSDDSVSNNFPQFYHYEFAFSEIPGFEEIAQEFEKLKIKPSTVDLNLYQQSFREEDLKSTYVSPDSPGFKQLYDKLQNSYLDLDIPSPKPDYAWCPFHLINLDFYVDHPLYEDYFRTKVKLLKLLKDFFATDVRSSGSLWYPPNSYRLWHTNETQPGWRMYLVDFDYFKPQVEGEAFFRYMNPKTKELVTLEEKPKVVRFFKIESEPSKLFWHCIANTTKSNRWSFGFQISSKWMNKLLHVS</sequence>
<reference evidence="2 3" key="1">
    <citation type="submission" date="2022-10" db="EMBL/GenBank/DDBJ databases">
        <title>Identification of biosynthetic pathway for the production of the potent trypsin inhibitor radiosumin.</title>
        <authorList>
            <person name="Fewer D.P."/>
            <person name="Delbaje E."/>
            <person name="Ouyang X."/>
            <person name="Agostino P.D."/>
            <person name="Wahlsten M."/>
            <person name="Jokela J."/>
            <person name="Permi P."/>
            <person name="Haapaniemi E."/>
            <person name="Koistinen H."/>
        </authorList>
    </citation>
    <scope>NUCLEOTIDE SEQUENCE [LARGE SCALE GENOMIC DNA]</scope>
    <source>
        <strain evidence="2 3">NIES-515</strain>
    </source>
</reference>
<dbReference type="RefSeq" id="WP_263744463.1">
    <property type="nucleotide sequence ID" value="NZ_JAOWRF010000084.1"/>
</dbReference>
<dbReference type="NCBIfam" id="TIGR03798">
    <property type="entry name" value="leader_Nif11"/>
    <property type="match status" value="1"/>
</dbReference>
<feature type="domain" description="Nif11" evidence="1">
    <location>
        <begin position="1"/>
        <end position="47"/>
    </location>
</feature>
<accession>A0ABT3AV32</accession>
<organism evidence="2 3">
    <name type="scientific">Plectonema radiosum NIES-515</name>
    <dbReference type="NCBI Taxonomy" id="2986073"/>
    <lineage>
        <taxon>Bacteria</taxon>
        <taxon>Bacillati</taxon>
        <taxon>Cyanobacteriota</taxon>
        <taxon>Cyanophyceae</taxon>
        <taxon>Oscillatoriophycideae</taxon>
        <taxon>Oscillatoriales</taxon>
        <taxon>Microcoleaceae</taxon>
        <taxon>Plectonema</taxon>
    </lineage>
</organism>
<name>A0ABT3AV32_9CYAN</name>
<protein>
    <submittedName>
        <fullName evidence="2">Nif11-like leader peptide family natural product</fullName>
    </submittedName>
</protein>
<dbReference type="InterPro" id="IPR012903">
    <property type="entry name" value="Nif11"/>
</dbReference>
<dbReference type="Pfam" id="PF07862">
    <property type="entry name" value="Nif11"/>
    <property type="match status" value="1"/>
</dbReference>
<dbReference type="InterPro" id="IPR022516">
    <property type="entry name" value="CHP03798_Ocin"/>
</dbReference>
<dbReference type="Proteomes" id="UP001526143">
    <property type="component" value="Unassembled WGS sequence"/>
</dbReference>
<gene>
    <name evidence="2" type="ORF">OGM63_05360</name>
</gene>
<comment type="caution">
    <text evidence="2">The sequence shown here is derived from an EMBL/GenBank/DDBJ whole genome shotgun (WGS) entry which is preliminary data.</text>
</comment>
<evidence type="ECO:0000259" key="1">
    <source>
        <dbReference type="Pfam" id="PF07862"/>
    </source>
</evidence>
<evidence type="ECO:0000313" key="2">
    <source>
        <dbReference type="EMBL" id="MCV3212960.1"/>
    </source>
</evidence>